<accession>A0A0E1VYJ7</accession>
<protein>
    <submittedName>
        <fullName evidence="1">Uncharacterized protein</fullName>
    </submittedName>
</protein>
<dbReference type="EMBL" id="CM000833">
    <property type="protein sequence ID" value="EET05958.1"/>
    <property type="molecule type" value="Genomic_DNA"/>
</dbReference>
<dbReference type="AlphaFoldDB" id="A0A0E1VYJ7"/>
<organism evidence="1">
    <name type="scientific">Burkholderia pseudomallei 1710a</name>
    <dbReference type="NCBI Taxonomy" id="320371"/>
    <lineage>
        <taxon>Bacteria</taxon>
        <taxon>Pseudomonadati</taxon>
        <taxon>Pseudomonadota</taxon>
        <taxon>Betaproteobacteria</taxon>
        <taxon>Burkholderiales</taxon>
        <taxon>Burkholderiaceae</taxon>
        <taxon>Burkholderia</taxon>
        <taxon>pseudomallei group</taxon>
    </lineage>
</organism>
<dbReference type="Proteomes" id="UP000001812">
    <property type="component" value="Chromosome II"/>
</dbReference>
<proteinExistence type="predicted"/>
<reference evidence="1" key="1">
    <citation type="submission" date="2009-05" db="EMBL/GenBank/DDBJ databases">
        <authorList>
            <person name="Harkins D.M."/>
            <person name="DeShazer D."/>
            <person name="Woods D.E."/>
            <person name="Brinkac L.M."/>
            <person name="Brown K.A."/>
            <person name="Hung G.C."/>
            <person name="Tuanyok A."/>
            <person name="Zhang B."/>
            <person name="Nierman W.C."/>
        </authorList>
    </citation>
    <scope>NUCLEOTIDE SEQUENCE [LARGE SCALE GENOMIC DNA]</scope>
    <source>
        <strain evidence="1">1710a</strain>
    </source>
</reference>
<sequence>MIQRNGGRRARLMLGTMMTGGAARCREPTGAFVRSRATREGL</sequence>
<name>A0A0E1VYJ7_BURPE</name>
<evidence type="ECO:0000313" key="1">
    <source>
        <dbReference type="EMBL" id="EET05958.1"/>
    </source>
</evidence>
<dbReference type="HOGENOM" id="CLU_3165593_0_0_4"/>
<gene>
    <name evidence="1" type="ORF">BURPS1710A_A3113</name>
</gene>